<dbReference type="EMBL" id="ADVG01000003">
    <property type="protein sequence ID" value="EFH84797.1"/>
    <property type="molecule type" value="Genomic_DNA"/>
</dbReference>
<dbReference type="InterPro" id="IPR001650">
    <property type="entry name" value="Helicase_C-like"/>
</dbReference>
<dbReference type="CDD" id="cd17923">
    <property type="entry name" value="DEXHc_Hrq1-like"/>
    <property type="match status" value="1"/>
</dbReference>
<dbReference type="InterPro" id="IPR018973">
    <property type="entry name" value="MZB"/>
</dbReference>
<proteinExistence type="predicted"/>
<dbReference type="eggNOG" id="COG1205">
    <property type="taxonomic scope" value="Bacteria"/>
</dbReference>
<dbReference type="InterPro" id="IPR014001">
    <property type="entry name" value="Helicase_ATP-bd"/>
</dbReference>
<accession>D6TX64</accession>
<dbReference type="GO" id="GO:0006289">
    <property type="term" value="P:nucleotide-excision repair"/>
    <property type="evidence" value="ECO:0007669"/>
    <property type="project" value="TreeGrafter"/>
</dbReference>
<dbReference type="Pfam" id="PF00270">
    <property type="entry name" value="DEAD"/>
    <property type="match status" value="1"/>
</dbReference>
<evidence type="ECO:0000256" key="2">
    <source>
        <dbReference type="ARBA" id="ARBA00022840"/>
    </source>
</evidence>
<evidence type="ECO:0000259" key="3">
    <source>
        <dbReference type="PROSITE" id="PS51192"/>
    </source>
</evidence>
<evidence type="ECO:0000313" key="5">
    <source>
        <dbReference type="EMBL" id="EFH84797.1"/>
    </source>
</evidence>
<dbReference type="InParanoid" id="D6TX64"/>
<dbReference type="Pfam" id="PF00271">
    <property type="entry name" value="Helicase_C"/>
    <property type="match status" value="1"/>
</dbReference>
<dbReference type="InterPro" id="IPR027417">
    <property type="entry name" value="P-loop_NTPase"/>
</dbReference>
<dbReference type="OrthoDB" id="9774462at2"/>
<dbReference type="Gene3D" id="3.40.50.300">
    <property type="entry name" value="P-loop containing nucleotide triphosphate hydrolases"/>
    <property type="match status" value="2"/>
</dbReference>
<keyword evidence="5" id="KW-0347">Helicase</keyword>
<dbReference type="eggNOG" id="COG1201">
    <property type="taxonomic scope" value="Bacteria"/>
</dbReference>
<dbReference type="GO" id="GO:0036297">
    <property type="term" value="P:interstrand cross-link repair"/>
    <property type="evidence" value="ECO:0007669"/>
    <property type="project" value="TreeGrafter"/>
</dbReference>
<dbReference type="SMART" id="SM00490">
    <property type="entry name" value="HELICc"/>
    <property type="match status" value="1"/>
</dbReference>
<name>D6TX64_KTERA</name>
<dbReference type="PROSITE" id="PS51192">
    <property type="entry name" value="HELICASE_ATP_BIND_1"/>
    <property type="match status" value="1"/>
</dbReference>
<dbReference type="PANTHER" id="PTHR47957:SF3">
    <property type="entry name" value="ATP-DEPENDENT HELICASE HRQ1"/>
    <property type="match status" value="1"/>
</dbReference>
<gene>
    <name evidence="5" type="ORF">Krac_5904</name>
</gene>
<dbReference type="PROSITE" id="PS51194">
    <property type="entry name" value="HELICASE_CTER"/>
    <property type="match status" value="1"/>
</dbReference>
<sequence>MATLNPIEAMDTIRQTYLRYLKTIYPFQDISLQKAFHTEIAQPDLLVKGPMLEAAPPFQHGRSINELIDADILHPSFRKLGSDALPIKRPLYLHQDQAITHIANHQRNLIVATGTGSGKTEAFLLPILNHLLQEEEQGTLRQPGVRALLLYPMNALANDQLRRLRRVLANYPSITFGRYTGETEEAEKDAEERFYQQFPSEQLLPNEIISRTRMRNAPPHILLTNYAMLEYLLLRPEDCEFFDGESGKHWRFLVLDEAHIYDGASGIEIAMLLRRLKDRVVQSEPDRLRCIATSATLGKGRSDFVAAANFASNLFGETFEWHPTDPKRQDVIEATRISLAELGSAWGGGTPTLYYALKQTIAALSISESVDTPPLHLSSLLETLTTATAPFFTEQTAVHEAQYYATKQWESDTHATSEHEQTQHAINAFLYGLLRGDQHIHDLQNQLGTQPRLLGDIAHHIFPGDPQAEQHLVTLVDLAVRARPEPISFSLLPARYHAFARALEGVFACLNIQGHSDHQPHLFLSRHETCPECQGWAIELAACARCGATYTVGRLASRDEHQHNKAEKTRTYQFHQLATTAQDVSHKAGWFLLNQQILQVDEDEITAVGEDVDNAAESEKIYAFCPQCGKLTNTAQTQCSCGGSCISFLELTTSQFGGQSKETEPRKCIQCGARSTGGVIYRFLTGQDAPASVMATALYQQLPSSPDPDAVDLPGEGRKLLVFSDSRQDAAFFAPYLERTYNQVLHRRLIFKALLAHHHPDEEALRLQDMVKYVLKEADQAGMFTSRQGRNERQLLVKTWLMQELIALDRRLSLEGVGLLQFRLVRPDRWKAPISLQTAPWNLSNDEAWLLYTLLLDTLRQQSVTTYLEDVDPSSEHFAPRSSEFYVRGEQSDSKNRILSWIPVQRTNRRLDILERILVRCAPELSPEQRRQEGIKLLKEIWLQFVEPRSLIWRDYILSSRHPKSGVVYRLNHEFWELVPLIHDQTVYRCNVCRTITASSLKGICPTLGCRGTLETYQAEQIHAEEDHYRSVLYLNMQPLPLSALEHTAQWTSDEAGKIQERFINGEVNVLSCSTTFELGVDVGELQAVLMRNVPPTTANYVQRAGRAGRRTDSAAFILTYAQRRSHDLTHYSHPERIVAGHISPPRIVLANEKIIRRHMQAVLLAAFFRFIHDSEQRTFNTVGAFFQPEENNIKNGTDLLQVYAQAYPQHVQEALRRIVPAEMHDLVHMDTWGWFHTPDEDGLLDLLQRVHTEITYDLDEYNLWMDEASQKRDFREARNYQQMIRTIRGRSLLGFMASRNLLPKYGFPTDIVALKTDHIADDTARVVQLERDLRIALSEYAPGAEVVAAKHIWVGGGLYKMPGRTWPAYQYAICPACNRFLQVKMDEHVSLGNVCSCGNPFKNPPRTFVRPEFGFVAARNSTRSTGEARPQRLYSSRIYFTEYTTVDNGSTQPTYEVVEALSSADVQVSTYYSRFGKLALVNEGPERRGFRICQECGFAEKAPPVISAVRARKPGRSREHYNPRTGKVCGGLIHTHHLGHEFMTDVVEIRFHGYLARSNEKTLWRSLLYTLLEGASQALNIRRDDLDGTLYFPTKDNPASLMLFDNVPGGAGHVKRIDEEIEAVFKASLARVEHACCGPETSCYECLRNYRNQAYHDELKRGEALTFLTQLLTSAGK</sequence>
<protein>
    <submittedName>
        <fullName evidence="5">DEAD/DEAH box helicase domain protein</fullName>
    </submittedName>
</protein>
<reference evidence="5 6" key="1">
    <citation type="journal article" date="2011" name="Stand. Genomic Sci.">
        <title>Non-contiguous finished genome sequence and contextual data of the filamentous soil bacterium Ktedonobacter racemifer type strain (SOSP1-21).</title>
        <authorList>
            <person name="Chang Y.J."/>
            <person name="Land M."/>
            <person name="Hauser L."/>
            <person name="Chertkov O."/>
            <person name="Del Rio T.G."/>
            <person name="Nolan M."/>
            <person name="Copeland A."/>
            <person name="Tice H."/>
            <person name="Cheng J.F."/>
            <person name="Lucas S."/>
            <person name="Han C."/>
            <person name="Goodwin L."/>
            <person name="Pitluck S."/>
            <person name="Ivanova N."/>
            <person name="Ovchinikova G."/>
            <person name="Pati A."/>
            <person name="Chen A."/>
            <person name="Palaniappan K."/>
            <person name="Mavromatis K."/>
            <person name="Liolios K."/>
            <person name="Brettin T."/>
            <person name="Fiebig A."/>
            <person name="Rohde M."/>
            <person name="Abt B."/>
            <person name="Goker M."/>
            <person name="Detter J.C."/>
            <person name="Woyke T."/>
            <person name="Bristow J."/>
            <person name="Eisen J.A."/>
            <person name="Markowitz V."/>
            <person name="Hugenholtz P."/>
            <person name="Kyrpides N.C."/>
            <person name="Klenk H.P."/>
            <person name="Lapidus A."/>
        </authorList>
    </citation>
    <scope>NUCLEOTIDE SEQUENCE [LARGE SCALE GENOMIC DNA]</scope>
    <source>
        <strain evidence="6">DSM 44963</strain>
    </source>
</reference>
<dbReference type="Pfam" id="PF09369">
    <property type="entry name" value="MZB"/>
    <property type="match status" value="1"/>
</dbReference>
<keyword evidence="2" id="KW-0067">ATP-binding</keyword>
<dbReference type="PANTHER" id="PTHR47957">
    <property type="entry name" value="ATP-DEPENDENT HELICASE HRQ1"/>
    <property type="match status" value="1"/>
</dbReference>
<dbReference type="GO" id="GO:0003676">
    <property type="term" value="F:nucleic acid binding"/>
    <property type="evidence" value="ECO:0007669"/>
    <property type="project" value="InterPro"/>
</dbReference>
<evidence type="ECO:0000259" key="4">
    <source>
        <dbReference type="PROSITE" id="PS51194"/>
    </source>
</evidence>
<dbReference type="GO" id="GO:0043138">
    <property type="term" value="F:3'-5' DNA helicase activity"/>
    <property type="evidence" value="ECO:0007669"/>
    <property type="project" value="TreeGrafter"/>
</dbReference>
<feature type="domain" description="Helicase C-terminal" evidence="4">
    <location>
        <begin position="1000"/>
        <end position="1156"/>
    </location>
</feature>
<organism evidence="5 6">
    <name type="scientific">Ktedonobacter racemifer DSM 44963</name>
    <dbReference type="NCBI Taxonomy" id="485913"/>
    <lineage>
        <taxon>Bacteria</taxon>
        <taxon>Bacillati</taxon>
        <taxon>Chloroflexota</taxon>
        <taxon>Ktedonobacteria</taxon>
        <taxon>Ktedonobacterales</taxon>
        <taxon>Ktedonobacteraceae</taxon>
        <taxon>Ktedonobacter</taxon>
    </lineage>
</organism>
<dbReference type="SUPFAM" id="SSF52540">
    <property type="entry name" value="P-loop containing nucleoside triphosphate hydrolases"/>
    <property type="match status" value="2"/>
</dbReference>
<comment type="caution">
    <text evidence="5">The sequence shown here is derived from an EMBL/GenBank/DDBJ whole genome shotgun (WGS) entry which is preliminary data.</text>
</comment>
<dbReference type="SMART" id="SM00487">
    <property type="entry name" value="DEXDc"/>
    <property type="match status" value="1"/>
</dbReference>
<dbReference type="STRING" id="485913.Krac_5904"/>
<evidence type="ECO:0000313" key="6">
    <source>
        <dbReference type="Proteomes" id="UP000004508"/>
    </source>
</evidence>
<keyword evidence="5" id="KW-0378">Hydrolase</keyword>
<keyword evidence="6" id="KW-1185">Reference proteome</keyword>
<dbReference type="RefSeq" id="WP_007916568.1">
    <property type="nucleotide sequence ID" value="NZ_ADVG01000003.1"/>
</dbReference>
<dbReference type="InterPro" id="IPR011545">
    <property type="entry name" value="DEAD/DEAH_box_helicase_dom"/>
</dbReference>
<feature type="domain" description="Helicase ATP-binding" evidence="3">
    <location>
        <begin position="100"/>
        <end position="315"/>
    </location>
</feature>
<dbReference type="GO" id="GO:0005524">
    <property type="term" value="F:ATP binding"/>
    <property type="evidence" value="ECO:0007669"/>
    <property type="project" value="UniProtKB-KW"/>
</dbReference>
<dbReference type="Proteomes" id="UP000004508">
    <property type="component" value="Unassembled WGS sequence"/>
</dbReference>
<keyword evidence="1" id="KW-0547">Nucleotide-binding</keyword>
<evidence type="ECO:0000256" key="1">
    <source>
        <dbReference type="ARBA" id="ARBA00022741"/>
    </source>
</evidence>